<sequence>MSRGPPSARAEERSGGMSAAGRRSGSLAEHSLPARLRRSAIMKTPRPTSCRGGGTLSLAQVKRHVPPPDKFTMPAARRFIPPRPRSADRPAIAVKAAIHR</sequence>
<evidence type="ECO:0000256" key="1">
    <source>
        <dbReference type="SAM" id="MobiDB-lite"/>
    </source>
</evidence>
<keyword evidence="3" id="KW-1185">Reference proteome</keyword>
<feature type="compositionally biased region" description="Low complexity" evidence="1">
    <location>
        <begin position="15"/>
        <end position="28"/>
    </location>
</feature>
<protein>
    <submittedName>
        <fullName evidence="2">Uncharacterized protein</fullName>
    </submittedName>
</protein>
<dbReference type="Proteomes" id="UP001307889">
    <property type="component" value="Chromosome 2"/>
</dbReference>
<proteinExistence type="predicted"/>
<evidence type="ECO:0000313" key="2">
    <source>
        <dbReference type="EMBL" id="BES89879.1"/>
    </source>
</evidence>
<organism evidence="2 3">
    <name type="scientific">Nesidiocoris tenuis</name>
    <dbReference type="NCBI Taxonomy" id="355587"/>
    <lineage>
        <taxon>Eukaryota</taxon>
        <taxon>Metazoa</taxon>
        <taxon>Ecdysozoa</taxon>
        <taxon>Arthropoda</taxon>
        <taxon>Hexapoda</taxon>
        <taxon>Insecta</taxon>
        <taxon>Pterygota</taxon>
        <taxon>Neoptera</taxon>
        <taxon>Paraneoptera</taxon>
        <taxon>Hemiptera</taxon>
        <taxon>Heteroptera</taxon>
        <taxon>Panheteroptera</taxon>
        <taxon>Cimicomorpha</taxon>
        <taxon>Miridae</taxon>
        <taxon>Dicyphina</taxon>
        <taxon>Nesidiocoris</taxon>
    </lineage>
</organism>
<reference evidence="2 3" key="1">
    <citation type="submission" date="2023-09" db="EMBL/GenBank/DDBJ databases">
        <title>Nesidiocoris tenuis whole genome shotgun sequence.</title>
        <authorList>
            <person name="Shibata T."/>
            <person name="Shimoda M."/>
            <person name="Kobayashi T."/>
            <person name="Uehara T."/>
        </authorList>
    </citation>
    <scope>NUCLEOTIDE SEQUENCE [LARGE SCALE GENOMIC DNA]</scope>
    <source>
        <strain evidence="2 3">Japan</strain>
    </source>
</reference>
<feature type="region of interest" description="Disordered" evidence="1">
    <location>
        <begin position="1"/>
        <end position="90"/>
    </location>
</feature>
<evidence type="ECO:0000313" key="3">
    <source>
        <dbReference type="Proteomes" id="UP001307889"/>
    </source>
</evidence>
<dbReference type="EMBL" id="AP028910">
    <property type="protein sequence ID" value="BES89879.1"/>
    <property type="molecule type" value="Genomic_DNA"/>
</dbReference>
<name>A0ABN7AFE1_9HEMI</name>
<gene>
    <name evidence="2" type="ORF">NTJ_02687</name>
</gene>
<accession>A0ABN7AFE1</accession>